<evidence type="ECO:0000256" key="5">
    <source>
        <dbReference type="ARBA" id="ARBA00023315"/>
    </source>
</evidence>
<keyword evidence="3" id="KW-0443">Lipid metabolism</keyword>
<dbReference type="GO" id="GO:0031966">
    <property type="term" value="C:mitochondrial membrane"/>
    <property type="evidence" value="ECO:0007669"/>
    <property type="project" value="TreeGrafter"/>
</dbReference>
<reference evidence="7" key="1">
    <citation type="submission" date="2020-03" db="EMBL/GenBank/DDBJ databases">
        <authorList>
            <person name="Chebbi M.A."/>
            <person name="Drezen J.M."/>
        </authorList>
    </citation>
    <scope>NUCLEOTIDE SEQUENCE</scope>
    <source>
        <tissue evidence="7">Whole body</tissue>
    </source>
</reference>
<protein>
    <recommendedName>
        <fullName evidence="6">Tafazzin family protein</fullName>
    </recommendedName>
</protein>
<dbReference type="EMBL" id="JAAOIC020000019">
    <property type="protein sequence ID" value="KAG8041322.1"/>
    <property type="molecule type" value="Genomic_DNA"/>
</dbReference>
<dbReference type="Proteomes" id="UP000729913">
    <property type="component" value="Unassembled WGS sequence"/>
</dbReference>
<dbReference type="PANTHER" id="PTHR12497:SF0">
    <property type="entry name" value="TAFAZZIN"/>
    <property type="match status" value="1"/>
</dbReference>
<dbReference type="InterPro" id="IPR000872">
    <property type="entry name" value="Tafazzin"/>
</dbReference>
<dbReference type="PANTHER" id="PTHR12497">
    <property type="entry name" value="TAZ PROTEIN TAFAZZIN"/>
    <property type="match status" value="1"/>
</dbReference>
<evidence type="ECO:0000256" key="6">
    <source>
        <dbReference type="RuleBase" id="RU365062"/>
    </source>
</evidence>
<evidence type="ECO:0000256" key="4">
    <source>
        <dbReference type="ARBA" id="ARBA00023136"/>
    </source>
</evidence>
<comment type="caution">
    <text evidence="7">The sequence shown here is derived from an EMBL/GenBank/DDBJ whole genome shotgun (WGS) entry which is preliminary data.</text>
</comment>
<dbReference type="GO" id="GO:0047184">
    <property type="term" value="F:1-acylglycerophosphocholine O-acyltransferase activity"/>
    <property type="evidence" value="ECO:0007669"/>
    <property type="project" value="TreeGrafter"/>
</dbReference>
<organism evidence="7 8">
    <name type="scientific">Cotesia typhae</name>
    <dbReference type="NCBI Taxonomy" id="2053667"/>
    <lineage>
        <taxon>Eukaryota</taxon>
        <taxon>Metazoa</taxon>
        <taxon>Ecdysozoa</taxon>
        <taxon>Arthropoda</taxon>
        <taxon>Hexapoda</taxon>
        <taxon>Insecta</taxon>
        <taxon>Pterygota</taxon>
        <taxon>Neoptera</taxon>
        <taxon>Endopterygota</taxon>
        <taxon>Hymenoptera</taxon>
        <taxon>Apocrita</taxon>
        <taxon>Ichneumonoidea</taxon>
        <taxon>Braconidae</taxon>
        <taxon>Microgastrinae</taxon>
        <taxon>Cotesia</taxon>
    </lineage>
</organism>
<evidence type="ECO:0000256" key="2">
    <source>
        <dbReference type="ARBA" id="ARBA00022679"/>
    </source>
</evidence>
<dbReference type="GO" id="GO:0035965">
    <property type="term" value="P:cardiolipin acyl-chain remodeling"/>
    <property type="evidence" value="ECO:0007669"/>
    <property type="project" value="TreeGrafter"/>
</dbReference>
<evidence type="ECO:0000256" key="1">
    <source>
        <dbReference type="ARBA" id="ARBA00004170"/>
    </source>
</evidence>
<reference evidence="7" key="2">
    <citation type="submission" date="2021-04" db="EMBL/GenBank/DDBJ databases">
        <title>Genome-wide patterns of bracovirus chromosomal integration into multiple host tissues during parasitism.</title>
        <authorList>
            <person name="Chebbi M.A.C."/>
        </authorList>
    </citation>
    <scope>NUCLEOTIDE SEQUENCE</scope>
    <source>
        <tissue evidence="7">Whole body</tissue>
    </source>
</reference>
<keyword evidence="8" id="KW-1185">Reference proteome</keyword>
<keyword evidence="5" id="KW-0012">Acyltransferase</keyword>
<evidence type="ECO:0000313" key="7">
    <source>
        <dbReference type="EMBL" id="KAG8041322.1"/>
    </source>
</evidence>
<evidence type="ECO:0000256" key="3">
    <source>
        <dbReference type="ARBA" id="ARBA00023098"/>
    </source>
</evidence>
<proteinExistence type="inferred from homology"/>
<comment type="similarity">
    <text evidence="6">Belongs to the taffazin family.</text>
</comment>
<dbReference type="GO" id="GO:0007007">
    <property type="term" value="P:inner mitochondrial membrane organization"/>
    <property type="evidence" value="ECO:0007669"/>
    <property type="project" value="TreeGrafter"/>
</dbReference>
<keyword evidence="2" id="KW-0808">Transferase</keyword>
<accession>A0A8J5R483</accession>
<sequence>MTMADSNYERVDVFFRGNFPSKAAAFAKKRRTFSFLLFCGYSSQRTMVYNIKWIIPKLKNPSKLWNFASTLTFAAVGIVSKLIIPDSIHRLKWGVGRLILESPVTPIVVPIYHVGMDQVLPNEPPYIIKLFKKVTIKYGEPIDFSKLLAELRASNADEVQARKAITDYIDAELLRLKKETEELHVKL</sequence>
<keyword evidence="4" id="KW-0472">Membrane</keyword>
<comment type="subcellular location">
    <subcellularLocation>
        <location evidence="1">Membrane</location>
        <topology evidence="1">Peripheral membrane protein</topology>
    </subcellularLocation>
</comment>
<gene>
    <name evidence="7" type="ORF">G9C98_002310</name>
</gene>
<name>A0A8J5R483_9HYME</name>
<dbReference type="AlphaFoldDB" id="A0A8J5R483"/>
<evidence type="ECO:0000313" key="8">
    <source>
        <dbReference type="Proteomes" id="UP000729913"/>
    </source>
</evidence>
<dbReference type="OrthoDB" id="193467at2759"/>